<dbReference type="Gene3D" id="3.40.250.10">
    <property type="entry name" value="Rhodanese-like domain"/>
    <property type="match status" value="1"/>
</dbReference>
<accession>M4V6B8</accession>
<dbReference type="OrthoDB" id="5294714at2"/>
<dbReference type="HOGENOM" id="CLU_2153386_0_0_7"/>
<evidence type="ECO:0000313" key="2">
    <source>
        <dbReference type="EMBL" id="AGH94743.1"/>
    </source>
</evidence>
<reference evidence="2 3" key="1">
    <citation type="journal article" date="2013" name="ISME J.">
        <title>By their genes ye shall know them: genomic signatures of predatory bacteria.</title>
        <authorList>
            <person name="Pasternak Z."/>
            <person name="Pietrokovski S."/>
            <person name="Rotem O."/>
            <person name="Gophna U."/>
            <person name="Lurie-Weinberger M.N."/>
            <person name="Jurkevitch E."/>
        </authorList>
    </citation>
    <scope>NUCLEOTIDE SEQUENCE [LARGE SCALE GENOMIC DNA]</scope>
    <source>
        <strain evidence="2 3">JSS</strain>
    </source>
</reference>
<dbReference type="STRING" id="1184267.A11Q_523"/>
<feature type="domain" description="Rhodanese" evidence="1">
    <location>
        <begin position="41"/>
        <end position="106"/>
    </location>
</feature>
<proteinExistence type="predicted"/>
<dbReference type="KEGG" id="bex:A11Q_523"/>
<evidence type="ECO:0000313" key="3">
    <source>
        <dbReference type="Proteomes" id="UP000012040"/>
    </source>
</evidence>
<organism evidence="2 3">
    <name type="scientific">Pseudobdellovibrio exovorus JSS</name>
    <dbReference type="NCBI Taxonomy" id="1184267"/>
    <lineage>
        <taxon>Bacteria</taxon>
        <taxon>Pseudomonadati</taxon>
        <taxon>Bdellovibrionota</taxon>
        <taxon>Bdellovibrionia</taxon>
        <taxon>Bdellovibrionales</taxon>
        <taxon>Pseudobdellovibrionaceae</taxon>
        <taxon>Pseudobdellovibrio</taxon>
    </lineage>
</organism>
<dbReference type="AlphaFoldDB" id="M4V6B8"/>
<dbReference type="PATRIC" id="fig|1184267.3.peg.534"/>
<name>M4V6B8_9BACT</name>
<dbReference type="InterPro" id="IPR001763">
    <property type="entry name" value="Rhodanese-like_dom"/>
</dbReference>
<evidence type="ECO:0000259" key="1">
    <source>
        <dbReference type="PROSITE" id="PS50206"/>
    </source>
</evidence>
<dbReference type="Proteomes" id="UP000012040">
    <property type="component" value="Chromosome"/>
</dbReference>
<dbReference type="InterPro" id="IPR036873">
    <property type="entry name" value="Rhodanese-like_dom_sf"/>
</dbReference>
<keyword evidence="3" id="KW-1185">Reference proteome</keyword>
<dbReference type="EMBL" id="CP003537">
    <property type="protein sequence ID" value="AGH94743.1"/>
    <property type="molecule type" value="Genomic_DNA"/>
</dbReference>
<dbReference type="PROSITE" id="PS50206">
    <property type="entry name" value="RHODANESE_3"/>
    <property type="match status" value="1"/>
</dbReference>
<dbReference type="SUPFAM" id="SSF52821">
    <property type="entry name" value="Rhodanese/Cell cycle control phosphatase"/>
    <property type="match status" value="1"/>
</dbReference>
<gene>
    <name evidence="2" type="ORF">A11Q_523</name>
</gene>
<dbReference type="CDD" id="cd00158">
    <property type="entry name" value="RHOD"/>
    <property type="match status" value="1"/>
</dbReference>
<sequence length="111" mass="12816">MLNKIGFFQLDNLINNRVPFLFFNMSGNTLSTWYTSLNKMHIDTYEILAEPQQVLAELESRQAPQDYAIVLLCQNGDQSMKTYADLTKKAYTNVYVVDGGYQQMMTDKDQI</sequence>
<dbReference type="eggNOG" id="ENOG503199J">
    <property type="taxonomic scope" value="Bacteria"/>
</dbReference>
<dbReference type="Pfam" id="PF00581">
    <property type="entry name" value="Rhodanese"/>
    <property type="match status" value="1"/>
</dbReference>
<protein>
    <recommendedName>
        <fullName evidence="1">Rhodanese domain-containing protein</fullName>
    </recommendedName>
</protein>
<dbReference type="RefSeq" id="WP_015469233.1">
    <property type="nucleotide sequence ID" value="NC_020813.1"/>
</dbReference>